<dbReference type="RefSeq" id="WP_137423477.1">
    <property type="nucleotide sequence ID" value="NZ_CP040098.1"/>
</dbReference>
<comment type="similarity">
    <text evidence="1">Belongs to the universal stress protein A family.</text>
</comment>
<dbReference type="EMBL" id="CP040098">
    <property type="protein sequence ID" value="QCQ21506.1"/>
    <property type="molecule type" value="Genomic_DNA"/>
</dbReference>
<feature type="domain" description="UspA" evidence="2">
    <location>
        <begin position="167"/>
        <end position="311"/>
    </location>
</feature>
<reference evidence="3 4" key="1">
    <citation type="submission" date="2019-05" db="EMBL/GenBank/DDBJ databases">
        <title>The Complete Genome Sequence of the n-alkane-degrading Desulfoglaeba alkanexedens ALDC reveals multiple alkylsuccinate synthase gene clusters.</title>
        <authorList>
            <person name="Callaghan A.V."/>
            <person name="Davidova I.A."/>
            <person name="Duncan K.E."/>
            <person name="Morris B."/>
            <person name="McInerney M.J."/>
        </authorList>
    </citation>
    <scope>NUCLEOTIDE SEQUENCE [LARGE SCALE GENOMIC DNA]</scope>
    <source>
        <strain evidence="3 4">ALDC</strain>
    </source>
</reference>
<organism evidence="3 4">
    <name type="scientific">Desulfoglaeba alkanexedens ALDC</name>
    <dbReference type="NCBI Taxonomy" id="980445"/>
    <lineage>
        <taxon>Bacteria</taxon>
        <taxon>Pseudomonadati</taxon>
        <taxon>Thermodesulfobacteriota</taxon>
        <taxon>Syntrophobacteria</taxon>
        <taxon>Syntrophobacterales</taxon>
        <taxon>Syntrophobacteraceae</taxon>
        <taxon>Desulfoglaeba</taxon>
    </lineage>
</organism>
<dbReference type="PANTHER" id="PTHR46268">
    <property type="entry name" value="STRESS RESPONSE PROTEIN NHAX"/>
    <property type="match status" value="1"/>
</dbReference>
<gene>
    <name evidence="3" type="ORF">FDQ92_04540</name>
</gene>
<evidence type="ECO:0000313" key="4">
    <source>
        <dbReference type="Proteomes" id="UP000298602"/>
    </source>
</evidence>
<keyword evidence="4" id="KW-1185">Reference proteome</keyword>
<dbReference type="CDD" id="cd00293">
    <property type="entry name" value="USP-like"/>
    <property type="match status" value="2"/>
</dbReference>
<sequence length="320" mass="35826">MDESKKRVLVAVDGSQGSFEAVRYVSELLPPDRLEVMLFHVATSIPESFWDIESNPAFRSRLASVRAWEIGQRAAMEEYLAKAKKLLADRGFPEDAVTAESRERQVGIARDIVFEAQKGYDAVAVGRRGMSNIQDIVLGSVVHKLLARLVTVPLWIVGEYQRGEGAVVALDASEGAMKAVEYAGRMFGGTETRIMLFHVIRGVESLMQRYGRFFAPGEQRDWIEKAEEEFERAKQHMHTVFDTARSRLQEAGIPAERIETKLLTGAASRAVAIVEEARARNFSTIVVGRRGLSRVEEFFIGRVSNKIVHMARDKAVWVVS</sequence>
<proteinExistence type="inferred from homology"/>
<reference evidence="3 4" key="2">
    <citation type="submission" date="2019-05" db="EMBL/GenBank/DDBJ databases">
        <authorList>
            <person name="Suflita J.M."/>
            <person name="Marks C.R."/>
        </authorList>
    </citation>
    <scope>NUCLEOTIDE SEQUENCE [LARGE SCALE GENOMIC DNA]</scope>
    <source>
        <strain evidence="3 4">ALDC</strain>
    </source>
</reference>
<dbReference type="Proteomes" id="UP000298602">
    <property type="component" value="Chromosome"/>
</dbReference>
<feature type="domain" description="UspA" evidence="2">
    <location>
        <begin position="6"/>
        <end position="157"/>
    </location>
</feature>
<dbReference type="OrthoDB" id="5430193at2"/>
<protein>
    <submittedName>
        <fullName evidence="3">Universal stress protein</fullName>
    </submittedName>
</protein>
<evidence type="ECO:0000256" key="1">
    <source>
        <dbReference type="ARBA" id="ARBA00008791"/>
    </source>
</evidence>
<dbReference type="Gene3D" id="3.40.50.620">
    <property type="entry name" value="HUPs"/>
    <property type="match status" value="2"/>
</dbReference>
<dbReference type="InterPro" id="IPR006016">
    <property type="entry name" value="UspA"/>
</dbReference>
<name>A0A4P8L0Y2_9BACT</name>
<dbReference type="KEGG" id="dax:FDQ92_04540"/>
<dbReference type="PANTHER" id="PTHR46268:SF6">
    <property type="entry name" value="UNIVERSAL STRESS PROTEIN UP12"/>
    <property type="match status" value="1"/>
</dbReference>
<dbReference type="SUPFAM" id="SSF52402">
    <property type="entry name" value="Adenine nucleotide alpha hydrolases-like"/>
    <property type="match status" value="2"/>
</dbReference>
<dbReference type="AlphaFoldDB" id="A0A4P8L0Y2"/>
<dbReference type="Pfam" id="PF00582">
    <property type="entry name" value="Usp"/>
    <property type="match status" value="2"/>
</dbReference>
<dbReference type="InterPro" id="IPR014729">
    <property type="entry name" value="Rossmann-like_a/b/a_fold"/>
</dbReference>
<accession>A0A4P8L0Y2</accession>
<evidence type="ECO:0000259" key="2">
    <source>
        <dbReference type="Pfam" id="PF00582"/>
    </source>
</evidence>
<evidence type="ECO:0000313" key="3">
    <source>
        <dbReference type="EMBL" id="QCQ21506.1"/>
    </source>
</evidence>